<dbReference type="Proteomes" id="UP001524547">
    <property type="component" value="Unassembled WGS sequence"/>
</dbReference>
<dbReference type="InterPro" id="IPR000847">
    <property type="entry name" value="LysR_HTH_N"/>
</dbReference>
<dbReference type="InterPro" id="IPR036390">
    <property type="entry name" value="WH_DNA-bd_sf"/>
</dbReference>
<dbReference type="SUPFAM" id="SSF53850">
    <property type="entry name" value="Periplasmic binding protein-like II"/>
    <property type="match status" value="1"/>
</dbReference>
<keyword evidence="4" id="KW-0804">Transcription</keyword>
<evidence type="ECO:0000256" key="2">
    <source>
        <dbReference type="ARBA" id="ARBA00023015"/>
    </source>
</evidence>
<comment type="caution">
    <text evidence="6">The sequence shown here is derived from an EMBL/GenBank/DDBJ whole genome shotgun (WGS) entry which is preliminary data.</text>
</comment>
<sequence>MDRLDAMRMFAAAIDGGSLAAAARRLGRSPASITRAITLLEAHAGERLLFRTTRRLRLTERGERFLGGCRTILAELDALETGAEAARAPGGELSGRIAISAPELFGRSAVMPAAEDVLAAHPEVRLRALLVNRTVDLVAEGIDVAVRLAELPDSVLRAVRLGEVRPLYCAAASYLRRSGSPATPEELGRHRCIDGAGEGEMQVIWRFGIDGGGPAPRFRRGVPVRPHLALNSAGAAVDAAVRGSGICRAMSYQVAEHLAAGRLVRLLRPFEPPPVPVHLLFHAAGRRDRLLRHFVESMTPLLRRDLDRQALLLATAPDPGA</sequence>
<keyword evidence="2" id="KW-0805">Transcription regulation</keyword>
<keyword evidence="3" id="KW-0238">DNA-binding</keyword>
<dbReference type="Gene3D" id="1.10.10.10">
    <property type="entry name" value="Winged helix-like DNA-binding domain superfamily/Winged helix DNA-binding domain"/>
    <property type="match status" value="1"/>
</dbReference>
<feature type="domain" description="HTH lysR-type" evidence="5">
    <location>
        <begin position="1"/>
        <end position="59"/>
    </location>
</feature>
<proteinExistence type="inferred from homology"/>
<gene>
    <name evidence="6" type="ORF">NFI88_14060</name>
</gene>
<dbReference type="InterPro" id="IPR058163">
    <property type="entry name" value="LysR-type_TF_proteobact-type"/>
</dbReference>
<evidence type="ECO:0000256" key="3">
    <source>
        <dbReference type="ARBA" id="ARBA00023125"/>
    </source>
</evidence>
<dbReference type="Pfam" id="PF00126">
    <property type="entry name" value="HTH_1"/>
    <property type="match status" value="1"/>
</dbReference>
<dbReference type="Pfam" id="PF03466">
    <property type="entry name" value="LysR_substrate"/>
    <property type="match status" value="1"/>
</dbReference>
<dbReference type="PROSITE" id="PS50931">
    <property type="entry name" value="HTH_LYSR"/>
    <property type="match status" value="1"/>
</dbReference>
<evidence type="ECO:0000256" key="1">
    <source>
        <dbReference type="ARBA" id="ARBA00009437"/>
    </source>
</evidence>
<dbReference type="RefSeq" id="WP_422920708.1">
    <property type="nucleotide sequence ID" value="NZ_JAMZEJ010000008.1"/>
</dbReference>
<evidence type="ECO:0000259" key="5">
    <source>
        <dbReference type="PROSITE" id="PS50931"/>
    </source>
</evidence>
<dbReference type="PANTHER" id="PTHR30537:SF5">
    <property type="entry name" value="HTH-TYPE TRANSCRIPTIONAL ACTIVATOR TTDR-RELATED"/>
    <property type="match status" value="1"/>
</dbReference>
<dbReference type="SUPFAM" id="SSF46785">
    <property type="entry name" value="Winged helix' DNA-binding domain"/>
    <property type="match status" value="1"/>
</dbReference>
<dbReference type="Gene3D" id="3.40.190.290">
    <property type="match status" value="1"/>
</dbReference>
<evidence type="ECO:0000313" key="6">
    <source>
        <dbReference type="EMBL" id="MCQ8241960.1"/>
    </source>
</evidence>
<dbReference type="InterPro" id="IPR005119">
    <property type="entry name" value="LysR_subst-bd"/>
</dbReference>
<keyword evidence="7" id="KW-1185">Reference proteome</keyword>
<accession>A0ABT1W041</accession>
<organism evidence="6 7">
    <name type="scientific">Rhizosaccharibacter radicis</name>
    <dbReference type="NCBI Taxonomy" id="2782605"/>
    <lineage>
        <taxon>Bacteria</taxon>
        <taxon>Pseudomonadati</taxon>
        <taxon>Pseudomonadota</taxon>
        <taxon>Alphaproteobacteria</taxon>
        <taxon>Acetobacterales</taxon>
        <taxon>Acetobacteraceae</taxon>
        <taxon>Rhizosaccharibacter</taxon>
    </lineage>
</organism>
<dbReference type="PANTHER" id="PTHR30537">
    <property type="entry name" value="HTH-TYPE TRANSCRIPTIONAL REGULATOR"/>
    <property type="match status" value="1"/>
</dbReference>
<dbReference type="EMBL" id="JAMZEJ010000008">
    <property type="protein sequence ID" value="MCQ8241960.1"/>
    <property type="molecule type" value="Genomic_DNA"/>
</dbReference>
<evidence type="ECO:0000313" key="7">
    <source>
        <dbReference type="Proteomes" id="UP001524547"/>
    </source>
</evidence>
<protein>
    <submittedName>
        <fullName evidence="6">LysR family transcriptional regulator</fullName>
    </submittedName>
</protein>
<evidence type="ECO:0000256" key="4">
    <source>
        <dbReference type="ARBA" id="ARBA00023163"/>
    </source>
</evidence>
<dbReference type="InterPro" id="IPR036388">
    <property type="entry name" value="WH-like_DNA-bd_sf"/>
</dbReference>
<reference evidence="6 7" key="1">
    <citation type="submission" date="2022-06" db="EMBL/GenBank/DDBJ databases">
        <title>Rhizosaccharibacter gen. nov. sp. nov. KSS12, endophytic bacteria isolated from sugarcane.</title>
        <authorList>
            <person name="Pitiwittayakul N."/>
        </authorList>
    </citation>
    <scope>NUCLEOTIDE SEQUENCE [LARGE SCALE GENOMIC DNA]</scope>
    <source>
        <strain evidence="6 7">KSS12</strain>
    </source>
</reference>
<comment type="similarity">
    <text evidence="1">Belongs to the LysR transcriptional regulatory family.</text>
</comment>
<name>A0ABT1W041_9PROT</name>